<dbReference type="SUPFAM" id="SSF56091">
    <property type="entry name" value="DNA ligase/mRNA capping enzyme, catalytic domain"/>
    <property type="match status" value="1"/>
</dbReference>
<proteinExistence type="inferred from homology"/>
<evidence type="ECO:0000256" key="3">
    <source>
        <dbReference type="ARBA" id="ARBA00022598"/>
    </source>
</evidence>
<comment type="caution">
    <text evidence="7">The sequence shown here is derived from an EMBL/GenBank/DDBJ whole genome shotgun (WGS) entry which is preliminary data.</text>
</comment>
<dbReference type="CDD" id="cd07971">
    <property type="entry name" value="OBF_DNA_ligase_LigD"/>
    <property type="match status" value="1"/>
</dbReference>
<evidence type="ECO:0000256" key="5">
    <source>
        <dbReference type="SAM" id="MobiDB-lite"/>
    </source>
</evidence>
<dbReference type="Proteomes" id="UP001501442">
    <property type="component" value="Unassembled WGS sequence"/>
</dbReference>
<gene>
    <name evidence="7" type="ORF">GCM10023196_072980</name>
</gene>
<comment type="catalytic activity">
    <reaction evidence="4">
        <text>ATP + (deoxyribonucleotide)n-3'-hydroxyl + 5'-phospho-(deoxyribonucleotide)m = (deoxyribonucleotide)n+m + AMP + diphosphate.</text>
        <dbReference type="EC" id="6.5.1.1"/>
    </reaction>
</comment>
<protein>
    <recommendedName>
        <fullName evidence="2">DNA ligase (ATP)</fullName>
        <ecNumber evidence="2">6.5.1.1</ecNumber>
    </recommendedName>
</protein>
<feature type="domain" description="ATP-dependent DNA ligase family profile" evidence="6">
    <location>
        <begin position="105"/>
        <end position="227"/>
    </location>
</feature>
<dbReference type="Gene3D" id="2.40.50.140">
    <property type="entry name" value="Nucleic acid-binding proteins"/>
    <property type="match status" value="1"/>
</dbReference>
<feature type="compositionally biased region" description="Basic and acidic residues" evidence="5">
    <location>
        <begin position="305"/>
        <end position="320"/>
    </location>
</feature>
<organism evidence="7 8">
    <name type="scientific">Actinoallomurus vinaceus</name>
    <dbReference type="NCBI Taxonomy" id="1080074"/>
    <lineage>
        <taxon>Bacteria</taxon>
        <taxon>Bacillati</taxon>
        <taxon>Actinomycetota</taxon>
        <taxon>Actinomycetes</taxon>
        <taxon>Streptosporangiales</taxon>
        <taxon>Thermomonosporaceae</taxon>
        <taxon>Actinoallomurus</taxon>
    </lineage>
</organism>
<evidence type="ECO:0000256" key="4">
    <source>
        <dbReference type="ARBA" id="ARBA00034003"/>
    </source>
</evidence>
<dbReference type="CDD" id="cd07906">
    <property type="entry name" value="Adenylation_DNA_ligase_LigD_LigC"/>
    <property type="match status" value="1"/>
</dbReference>
<dbReference type="PROSITE" id="PS50160">
    <property type="entry name" value="DNA_LIGASE_A3"/>
    <property type="match status" value="1"/>
</dbReference>
<dbReference type="EC" id="6.5.1.1" evidence="2"/>
<accession>A0ABP8UM55</accession>
<dbReference type="PANTHER" id="PTHR45674:SF4">
    <property type="entry name" value="DNA LIGASE 1"/>
    <property type="match status" value="1"/>
</dbReference>
<dbReference type="Pfam" id="PF04679">
    <property type="entry name" value="DNA_ligase_A_C"/>
    <property type="match status" value="1"/>
</dbReference>
<dbReference type="Gene3D" id="3.30.1490.70">
    <property type="match status" value="1"/>
</dbReference>
<evidence type="ECO:0000256" key="2">
    <source>
        <dbReference type="ARBA" id="ARBA00012727"/>
    </source>
</evidence>
<dbReference type="Gene3D" id="3.30.470.30">
    <property type="entry name" value="DNA ligase/mRNA capping enzyme"/>
    <property type="match status" value="1"/>
</dbReference>
<evidence type="ECO:0000313" key="7">
    <source>
        <dbReference type="EMBL" id="GAA4633829.1"/>
    </source>
</evidence>
<sequence length="320" mass="35909">MAEPPRLIRPMTALLRRSLPPDEDTYGWELKWDGVRAVAYVQEGSLRLMSRNDKDITRSYPELAGLARMPPAAAILDGEIVALRDGRPSFATLQLRMHVQHPGDRLVRSVPVQYYVFDLLHLDGESLLPLPYAERRDRLDALGLDTEPVRVPPWWRGDGEAVFAVGLAQGLEGVVGKPLRSRYHPGRRGPWIKVKNVRHQEVVIAGWLPGAGRRADLIGSLSLGVYDENRLRYAGNVGTGFTESDLRDMAARLAPLARDGDPFDPPAPRDVARRAHWVRPELVGEVAFGEWTPDGVLRHPSWRGLRPDKKPREVHREDPG</sequence>
<evidence type="ECO:0000256" key="1">
    <source>
        <dbReference type="ARBA" id="ARBA00007572"/>
    </source>
</evidence>
<keyword evidence="3" id="KW-0436">Ligase</keyword>
<comment type="similarity">
    <text evidence="1">Belongs to the ATP-dependent DNA ligase family.</text>
</comment>
<dbReference type="Pfam" id="PF01068">
    <property type="entry name" value="DNA_ligase_A_M"/>
    <property type="match status" value="1"/>
</dbReference>
<dbReference type="InterPro" id="IPR012340">
    <property type="entry name" value="NA-bd_OB-fold"/>
</dbReference>
<dbReference type="InterPro" id="IPR012310">
    <property type="entry name" value="DNA_ligase_ATP-dep_cent"/>
</dbReference>
<name>A0ABP8UM55_9ACTN</name>
<dbReference type="InterPro" id="IPR050191">
    <property type="entry name" value="ATP-dep_DNA_ligase"/>
</dbReference>
<reference evidence="8" key="1">
    <citation type="journal article" date="2019" name="Int. J. Syst. Evol. Microbiol.">
        <title>The Global Catalogue of Microorganisms (GCM) 10K type strain sequencing project: providing services to taxonomists for standard genome sequencing and annotation.</title>
        <authorList>
            <consortium name="The Broad Institute Genomics Platform"/>
            <consortium name="The Broad Institute Genome Sequencing Center for Infectious Disease"/>
            <person name="Wu L."/>
            <person name="Ma J."/>
        </authorList>
    </citation>
    <scope>NUCLEOTIDE SEQUENCE [LARGE SCALE GENOMIC DNA]</scope>
    <source>
        <strain evidence="8">JCM 17939</strain>
    </source>
</reference>
<evidence type="ECO:0000313" key="8">
    <source>
        <dbReference type="Proteomes" id="UP001501442"/>
    </source>
</evidence>
<feature type="region of interest" description="Disordered" evidence="5">
    <location>
        <begin position="299"/>
        <end position="320"/>
    </location>
</feature>
<dbReference type="EMBL" id="BAABHK010000012">
    <property type="protein sequence ID" value="GAA4633829.1"/>
    <property type="molecule type" value="Genomic_DNA"/>
</dbReference>
<dbReference type="PANTHER" id="PTHR45674">
    <property type="entry name" value="DNA LIGASE 1/3 FAMILY MEMBER"/>
    <property type="match status" value="1"/>
</dbReference>
<evidence type="ECO:0000259" key="6">
    <source>
        <dbReference type="PROSITE" id="PS50160"/>
    </source>
</evidence>
<dbReference type="NCBIfam" id="TIGR02779">
    <property type="entry name" value="NHEJ_ligase_lig"/>
    <property type="match status" value="1"/>
</dbReference>
<dbReference type="InterPro" id="IPR012309">
    <property type="entry name" value="DNA_ligase_ATP-dep_C"/>
</dbReference>
<keyword evidence="8" id="KW-1185">Reference proteome</keyword>
<dbReference type="InterPro" id="IPR014146">
    <property type="entry name" value="LigD_ligase_dom"/>
</dbReference>
<dbReference type="SUPFAM" id="SSF50249">
    <property type="entry name" value="Nucleic acid-binding proteins"/>
    <property type="match status" value="1"/>
</dbReference>